<gene>
    <name evidence="1" type="ORF">HUJ06_020281</name>
</gene>
<organism evidence="1 2">
    <name type="scientific">Nelumbo nucifera</name>
    <name type="common">Sacred lotus</name>
    <dbReference type="NCBI Taxonomy" id="4432"/>
    <lineage>
        <taxon>Eukaryota</taxon>
        <taxon>Viridiplantae</taxon>
        <taxon>Streptophyta</taxon>
        <taxon>Embryophyta</taxon>
        <taxon>Tracheophyta</taxon>
        <taxon>Spermatophyta</taxon>
        <taxon>Magnoliopsida</taxon>
        <taxon>Proteales</taxon>
        <taxon>Nelumbonaceae</taxon>
        <taxon>Nelumbo</taxon>
    </lineage>
</organism>
<keyword evidence="2" id="KW-1185">Reference proteome</keyword>
<reference evidence="1 2" key="1">
    <citation type="journal article" date="2020" name="Mol. Biol. Evol.">
        <title>Distinct Expression and Methylation Patterns for Genes with Different Fates following a Single Whole-Genome Duplication in Flowering Plants.</title>
        <authorList>
            <person name="Shi T."/>
            <person name="Rahmani R.S."/>
            <person name="Gugger P.F."/>
            <person name="Wang M."/>
            <person name="Li H."/>
            <person name="Zhang Y."/>
            <person name="Li Z."/>
            <person name="Wang Q."/>
            <person name="Van de Peer Y."/>
            <person name="Marchal K."/>
            <person name="Chen J."/>
        </authorList>
    </citation>
    <scope>NUCLEOTIDE SEQUENCE [LARGE SCALE GENOMIC DNA]</scope>
    <source>
        <tissue evidence="1">Leaf</tissue>
    </source>
</reference>
<evidence type="ECO:0000313" key="1">
    <source>
        <dbReference type="EMBL" id="DAD18818.1"/>
    </source>
</evidence>
<comment type="caution">
    <text evidence="1">The sequence shown here is derived from an EMBL/GenBank/DDBJ whole genome shotgun (WGS) entry which is preliminary data.</text>
</comment>
<dbReference type="Proteomes" id="UP000607653">
    <property type="component" value="Unassembled WGS sequence"/>
</dbReference>
<sequence>MKEAILFLEEATSYFKELKSRVEGFEKGSSPQLSIDGRPINVKSEHRRPHAGGCPSWWTRTRSYLFVLQIGPISAGGCPSRWMLWSQILFPGGSTRHEHL</sequence>
<protein>
    <submittedName>
        <fullName evidence="1">Uncharacterized protein</fullName>
    </submittedName>
</protein>
<dbReference type="EMBL" id="DUZY01000001">
    <property type="protein sequence ID" value="DAD18818.1"/>
    <property type="molecule type" value="Genomic_DNA"/>
</dbReference>
<name>A0A822XMR8_NELNU</name>
<evidence type="ECO:0000313" key="2">
    <source>
        <dbReference type="Proteomes" id="UP000607653"/>
    </source>
</evidence>
<proteinExistence type="predicted"/>
<accession>A0A822XMR8</accession>
<dbReference type="AlphaFoldDB" id="A0A822XMR8"/>